<dbReference type="Proteomes" id="UP000076738">
    <property type="component" value="Unassembled WGS sequence"/>
</dbReference>
<comment type="subcellular location">
    <subcellularLocation>
        <location evidence="1">Membrane</location>
        <topology evidence="1">Multi-pass membrane protein</topology>
    </subcellularLocation>
</comment>
<evidence type="ECO:0000313" key="6">
    <source>
        <dbReference type="EMBL" id="KZO97844.1"/>
    </source>
</evidence>
<dbReference type="AlphaFoldDB" id="A0A167NLP6"/>
<sequence>MPLPNLPWKTIAGLSGAAACIAGAFGTHALRSRLTPFQLESWQTASHYQLLHSAVLLYVSTLPAAQAALPGYLFTAGIGLFSGTIYGLALVPQGHKSRKVLGPLTPVGGSFLIAGWVVLALSRGKVKL</sequence>
<reference evidence="6 7" key="1">
    <citation type="journal article" date="2016" name="Mol. Biol. Evol.">
        <title>Comparative Genomics of Early-Diverging Mushroom-Forming Fungi Provides Insights into the Origins of Lignocellulose Decay Capabilities.</title>
        <authorList>
            <person name="Nagy L.G."/>
            <person name="Riley R."/>
            <person name="Tritt A."/>
            <person name="Adam C."/>
            <person name="Daum C."/>
            <person name="Floudas D."/>
            <person name="Sun H."/>
            <person name="Yadav J.S."/>
            <person name="Pangilinan J."/>
            <person name="Larsson K.H."/>
            <person name="Matsuura K."/>
            <person name="Barry K."/>
            <person name="Labutti K."/>
            <person name="Kuo R."/>
            <person name="Ohm R.A."/>
            <person name="Bhattacharya S.S."/>
            <person name="Shirouzu T."/>
            <person name="Yoshinaga Y."/>
            <person name="Martin F.M."/>
            <person name="Grigoriev I.V."/>
            <person name="Hibbett D.S."/>
        </authorList>
    </citation>
    <scope>NUCLEOTIDE SEQUENCE [LARGE SCALE GENOMIC DNA]</scope>
    <source>
        <strain evidence="6 7">TUFC12733</strain>
    </source>
</reference>
<evidence type="ECO:0000256" key="1">
    <source>
        <dbReference type="ARBA" id="ARBA00004141"/>
    </source>
</evidence>
<evidence type="ECO:0000256" key="2">
    <source>
        <dbReference type="ARBA" id="ARBA00022692"/>
    </source>
</evidence>
<keyword evidence="3 5" id="KW-1133">Transmembrane helix</keyword>
<name>A0A167NLP6_CALVF</name>
<dbReference type="GO" id="GO:0016020">
    <property type="term" value="C:membrane"/>
    <property type="evidence" value="ECO:0007669"/>
    <property type="project" value="UniProtKB-SubCell"/>
</dbReference>
<dbReference type="OrthoDB" id="269173at2759"/>
<dbReference type="Pfam" id="PF04241">
    <property type="entry name" value="DUF423"/>
    <property type="match status" value="1"/>
</dbReference>
<feature type="transmembrane region" description="Helical" evidence="5">
    <location>
        <begin position="103"/>
        <end position="122"/>
    </location>
</feature>
<keyword evidence="2 5" id="KW-0812">Transmembrane</keyword>
<dbReference type="InterPro" id="IPR006696">
    <property type="entry name" value="DUF423"/>
</dbReference>
<dbReference type="PANTHER" id="PTHR43461:SF1">
    <property type="entry name" value="TRANSMEMBRANE PROTEIN 256"/>
    <property type="match status" value="1"/>
</dbReference>
<keyword evidence="4 5" id="KW-0472">Membrane</keyword>
<evidence type="ECO:0000256" key="3">
    <source>
        <dbReference type="ARBA" id="ARBA00022989"/>
    </source>
</evidence>
<protein>
    <submittedName>
        <fullName evidence="6">DUF423-domain-containing protein</fullName>
    </submittedName>
</protein>
<proteinExistence type="predicted"/>
<evidence type="ECO:0000313" key="7">
    <source>
        <dbReference type="Proteomes" id="UP000076738"/>
    </source>
</evidence>
<feature type="transmembrane region" description="Helical" evidence="5">
    <location>
        <begin position="72"/>
        <end position="91"/>
    </location>
</feature>
<evidence type="ECO:0000256" key="4">
    <source>
        <dbReference type="ARBA" id="ARBA00023136"/>
    </source>
</evidence>
<evidence type="ECO:0000256" key="5">
    <source>
        <dbReference type="SAM" id="Phobius"/>
    </source>
</evidence>
<gene>
    <name evidence="6" type="ORF">CALVIDRAFT_562734</name>
</gene>
<organism evidence="6 7">
    <name type="scientific">Calocera viscosa (strain TUFC12733)</name>
    <dbReference type="NCBI Taxonomy" id="1330018"/>
    <lineage>
        <taxon>Eukaryota</taxon>
        <taxon>Fungi</taxon>
        <taxon>Dikarya</taxon>
        <taxon>Basidiomycota</taxon>
        <taxon>Agaricomycotina</taxon>
        <taxon>Dacrymycetes</taxon>
        <taxon>Dacrymycetales</taxon>
        <taxon>Dacrymycetaceae</taxon>
        <taxon>Calocera</taxon>
    </lineage>
</organism>
<accession>A0A167NLP6</accession>
<keyword evidence="7" id="KW-1185">Reference proteome</keyword>
<dbReference type="PANTHER" id="PTHR43461">
    <property type="entry name" value="TRANSMEMBRANE PROTEIN 256"/>
    <property type="match status" value="1"/>
</dbReference>
<dbReference type="EMBL" id="KV417278">
    <property type="protein sequence ID" value="KZO97844.1"/>
    <property type="molecule type" value="Genomic_DNA"/>
</dbReference>